<accession>A0A149UY02</accession>
<keyword evidence="5" id="KW-1185">Reference proteome</keyword>
<proteinExistence type="predicted"/>
<evidence type="ECO:0000313" key="5">
    <source>
        <dbReference type="Proteomes" id="UP001523543"/>
    </source>
</evidence>
<feature type="region of interest" description="Disordered" evidence="1">
    <location>
        <begin position="1"/>
        <end position="33"/>
    </location>
</feature>
<reference evidence="2 4" key="1">
    <citation type="submission" date="2015-06" db="EMBL/GenBank/DDBJ databases">
        <title>Improved classification and identification of acetic acid bacteria using matrix-assisted laser desorption/ionization time-of-flight mass spectrometry; Gluconobacter nephelii and Gluconobacter uchimurae are later heterotypic synonyms of Gluconobacter japonicus and Gluconobacter oxydans, respectively.</title>
        <authorList>
            <person name="Li L."/>
            <person name="Cleenwerck I."/>
            <person name="De Vuyst L."/>
            <person name="Vandamme P."/>
        </authorList>
    </citation>
    <scope>NUCLEOTIDE SEQUENCE [LARGE SCALE GENOMIC DNA]</scope>
    <source>
        <strain evidence="2 4">LMG 1608</strain>
    </source>
</reference>
<name>A0A149UY02_9PROT</name>
<dbReference type="EMBL" id="JAMYZR010000004">
    <property type="protein sequence ID" value="MCP1245392.1"/>
    <property type="molecule type" value="Genomic_DNA"/>
</dbReference>
<dbReference type="RefSeq" id="WP_062140619.1">
    <property type="nucleotide sequence ID" value="NZ_JAMYZR010000004.1"/>
</dbReference>
<evidence type="ECO:0000256" key="1">
    <source>
        <dbReference type="SAM" id="MobiDB-lite"/>
    </source>
</evidence>
<sequence>MSVGIDQAQSNGPLNVQINGSAPGTKGDTGLGISEIAMGSAGQAVITMTDGSTRTVDATALSEIATKAALEELGSGGLPEIDLSHATIGQYTMEDVAFAALGKSGLPVDVTNNGGLIMAGPTPLPDGYMSNGGVVMQTTAAG</sequence>
<reference evidence="3 5" key="2">
    <citation type="submission" date="2022-06" db="EMBL/GenBank/DDBJ databases">
        <title>Acetobacer genomes from food samples.</title>
        <authorList>
            <person name="Sombolestani A."/>
        </authorList>
    </citation>
    <scope>NUCLEOTIDE SEQUENCE [LARGE SCALE GENOMIC DNA]</scope>
    <source>
        <strain evidence="3 5">R-83281</strain>
    </source>
</reference>
<evidence type="ECO:0000313" key="2">
    <source>
        <dbReference type="EMBL" id="KXV72860.1"/>
    </source>
</evidence>
<dbReference type="Proteomes" id="UP000075312">
    <property type="component" value="Unassembled WGS sequence"/>
</dbReference>
<feature type="compositionally biased region" description="Polar residues" evidence="1">
    <location>
        <begin position="7"/>
        <end position="22"/>
    </location>
</feature>
<dbReference type="EMBL" id="LHZY01000002">
    <property type="protein sequence ID" value="KXV72860.1"/>
    <property type="molecule type" value="Genomic_DNA"/>
</dbReference>
<protein>
    <submittedName>
        <fullName evidence="2">Uncharacterized protein</fullName>
    </submittedName>
</protein>
<dbReference type="AlphaFoldDB" id="A0A149UY02"/>
<organism evidence="2 4">
    <name type="scientific">Acetobacter cerevisiae</name>
    <dbReference type="NCBI Taxonomy" id="178900"/>
    <lineage>
        <taxon>Bacteria</taxon>
        <taxon>Pseudomonadati</taxon>
        <taxon>Pseudomonadota</taxon>
        <taxon>Alphaproteobacteria</taxon>
        <taxon>Acetobacterales</taxon>
        <taxon>Acetobacteraceae</taxon>
        <taxon>Acetobacter</taxon>
    </lineage>
</organism>
<gene>
    <name evidence="2" type="ORF">AD952_01780</name>
    <name evidence="3" type="ORF">NKW54_05480</name>
</gene>
<evidence type="ECO:0000313" key="3">
    <source>
        <dbReference type="EMBL" id="MCP1245392.1"/>
    </source>
</evidence>
<dbReference type="PATRIC" id="fig|178900.6.peg.1796"/>
<evidence type="ECO:0000313" key="4">
    <source>
        <dbReference type="Proteomes" id="UP000075312"/>
    </source>
</evidence>
<comment type="caution">
    <text evidence="2">The sequence shown here is derived from an EMBL/GenBank/DDBJ whole genome shotgun (WGS) entry which is preliminary data.</text>
</comment>
<dbReference type="Proteomes" id="UP001523543">
    <property type="component" value="Unassembled WGS sequence"/>
</dbReference>